<dbReference type="eggNOG" id="ENOG502SNHS">
    <property type="taxonomic scope" value="Eukaryota"/>
</dbReference>
<evidence type="ECO:0000313" key="9">
    <source>
        <dbReference type="EMBL" id="EYU25881.1"/>
    </source>
</evidence>
<feature type="non-terminal residue" evidence="9">
    <location>
        <position position="1"/>
    </location>
</feature>
<protein>
    <recommendedName>
        <fullName evidence="11">Protein BIG GRAIN 1-like B</fullName>
    </recommendedName>
</protein>
<dbReference type="InterPro" id="IPR039621">
    <property type="entry name" value="BG1-like"/>
</dbReference>
<dbReference type="Proteomes" id="UP000030748">
    <property type="component" value="Unassembled WGS sequence"/>
</dbReference>
<gene>
    <name evidence="9" type="ORF">MIMGU_mgv1a019896mg</name>
</gene>
<keyword evidence="4" id="KW-0813">Transport</keyword>
<comment type="similarity">
    <text evidence="3">Belongs to the BIG GRAIN 1 (BG1) plant protein family.</text>
</comment>
<evidence type="ECO:0000256" key="8">
    <source>
        <dbReference type="SAM" id="MobiDB-lite"/>
    </source>
</evidence>
<evidence type="ECO:0000256" key="6">
    <source>
        <dbReference type="ARBA" id="ARBA00023136"/>
    </source>
</evidence>
<dbReference type="STRING" id="4155.A0A022QD68"/>
<comment type="subcellular location">
    <subcellularLocation>
        <location evidence="2">Cell membrane</location>
    </subcellularLocation>
</comment>
<feature type="region of interest" description="Disordered" evidence="8">
    <location>
        <begin position="1"/>
        <end position="23"/>
    </location>
</feature>
<keyword evidence="10" id="KW-1185">Reference proteome</keyword>
<keyword evidence="7" id="KW-0927">Auxin signaling pathway</keyword>
<feature type="compositionally biased region" description="Polar residues" evidence="8">
    <location>
        <begin position="189"/>
        <end position="201"/>
    </location>
</feature>
<keyword evidence="5" id="KW-1003">Cell membrane</keyword>
<evidence type="ECO:0000256" key="2">
    <source>
        <dbReference type="ARBA" id="ARBA00004236"/>
    </source>
</evidence>
<evidence type="ECO:0000256" key="7">
    <source>
        <dbReference type="ARBA" id="ARBA00023294"/>
    </source>
</evidence>
<organism evidence="9 10">
    <name type="scientific">Erythranthe guttata</name>
    <name type="common">Yellow monkey flower</name>
    <name type="synonym">Mimulus guttatus</name>
    <dbReference type="NCBI Taxonomy" id="4155"/>
    <lineage>
        <taxon>Eukaryota</taxon>
        <taxon>Viridiplantae</taxon>
        <taxon>Streptophyta</taxon>
        <taxon>Embryophyta</taxon>
        <taxon>Tracheophyta</taxon>
        <taxon>Spermatophyta</taxon>
        <taxon>Magnoliopsida</taxon>
        <taxon>eudicotyledons</taxon>
        <taxon>Gunneridae</taxon>
        <taxon>Pentapetalae</taxon>
        <taxon>asterids</taxon>
        <taxon>lamiids</taxon>
        <taxon>Lamiales</taxon>
        <taxon>Phrymaceae</taxon>
        <taxon>Erythranthe</taxon>
    </lineage>
</organism>
<dbReference type="AlphaFoldDB" id="A0A022QD68"/>
<dbReference type="GO" id="GO:0009734">
    <property type="term" value="P:auxin-activated signaling pathway"/>
    <property type="evidence" value="ECO:0007669"/>
    <property type="project" value="UniProtKB-KW"/>
</dbReference>
<dbReference type="GO" id="GO:0005886">
    <property type="term" value="C:plasma membrane"/>
    <property type="evidence" value="ECO:0007669"/>
    <property type="project" value="UniProtKB-SubCell"/>
</dbReference>
<keyword evidence="6" id="KW-0472">Membrane</keyword>
<name>A0A022QD68_ERYGU</name>
<evidence type="ECO:0000256" key="4">
    <source>
        <dbReference type="ARBA" id="ARBA00022448"/>
    </source>
</evidence>
<evidence type="ECO:0008006" key="11">
    <source>
        <dbReference type="Google" id="ProtNLM"/>
    </source>
</evidence>
<evidence type="ECO:0000256" key="5">
    <source>
        <dbReference type="ARBA" id="ARBA00022475"/>
    </source>
</evidence>
<dbReference type="PANTHER" id="PTHR33541:SF31">
    <property type="entry name" value="PROTEIN BIG GRAIN 1-LIKE A"/>
    <property type="match status" value="1"/>
</dbReference>
<evidence type="ECO:0000313" key="10">
    <source>
        <dbReference type="Proteomes" id="UP000030748"/>
    </source>
</evidence>
<feature type="compositionally biased region" description="Low complexity" evidence="8">
    <location>
        <begin position="104"/>
        <end position="142"/>
    </location>
</feature>
<sequence length="313" mass="34403">REREAAMAVGERQTQKHRRKTPSFSSSLLDAIYLSIDEPGCAAAAASQPHQQSEDFVHLRSNTRRNNAAHFEDEIASLRRAITVEKWMENHTTTTTVVAAAAAAAVPRRRISSNSGTSSDSSILSSSSETDSSVLSRSSSSSKNHLYTRTKSKAMKIYGELKKVKEPISPGGKIVNFFNSIFSPRNPKQKQTTVEEWSSSIRKSRSMRDPPTTSSKSCLIKNPSSSICNKSKRSVKFDENEYSVNSSMPSVKSRLIKKSVELFENESDGDDMSCASSDLFELENIGSYGGEELPVYGTTSIKMNRAIACGFAM</sequence>
<evidence type="ECO:0000256" key="3">
    <source>
        <dbReference type="ARBA" id="ARBA00010067"/>
    </source>
</evidence>
<dbReference type="EMBL" id="KI631864">
    <property type="protein sequence ID" value="EYU25881.1"/>
    <property type="molecule type" value="Genomic_DNA"/>
</dbReference>
<reference evidence="9 10" key="1">
    <citation type="journal article" date="2013" name="Proc. Natl. Acad. Sci. U.S.A.">
        <title>Fine-scale variation in meiotic recombination in Mimulus inferred from population shotgun sequencing.</title>
        <authorList>
            <person name="Hellsten U."/>
            <person name="Wright K.M."/>
            <person name="Jenkins J."/>
            <person name="Shu S."/>
            <person name="Yuan Y."/>
            <person name="Wessler S.R."/>
            <person name="Schmutz J."/>
            <person name="Willis J.H."/>
            <person name="Rokhsar D.S."/>
        </authorList>
    </citation>
    <scope>NUCLEOTIDE SEQUENCE [LARGE SCALE GENOMIC DNA]</scope>
    <source>
        <strain evidence="10">cv. DUN x IM62</strain>
    </source>
</reference>
<dbReference type="PANTHER" id="PTHR33541">
    <property type="entry name" value="PROTEIN BIG GRAIN 1-LIKE A-RELATED"/>
    <property type="match status" value="1"/>
</dbReference>
<feature type="region of interest" description="Disordered" evidence="8">
    <location>
        <begin position="185"/>
        <end position="218"/>
    </location>
</feature>
<proteinExistence type="inferred from homology"/>
<feature type="region of interest" description="Disordered" evidence="8">
    <location>
        <begin position="104"/>
        <end position="147"/>
    </location>
</feature>
<accession>A0A022QD68</accession>
<evidence type="ECO:0000256" key="1">
    <source>
        <dbReference type="ARBA" id="ARBA00002281"/>
    </source>
</evidence>
<comment type="function">
    <text evidence="1">Involved in auxin transport. Regulator of the auxin signaling pathway.</text>
</comment>